<reference evidence="2 3" key="1">
    <citation type="submission" date="2018-06" db="EMBL/GenBank/DDBJ databases">
        <title>Genomic Encyclopedia of Archaeal and Bacterial Type Strains, Phase II (KMG-II): from individual species to whole genera.</title>
        <authorList>
            <person name="Goeker M."/>
        </authorList>
    </citation>
    <scope>NUCLEOTIDE SEQUENCE [LARGE SCALE GENOMIC DNA]</scope>
    <source>
        <strain evidence="2 3">CFPB 3232</strain>
    </source>
</reference>
<feature type="chain" id="PRO_5016256458" description="DUF1795 domain-containing protein" evidence="1">
    <location>
        <begin position="22"/>
        <end position="199"/>
    </location>
</feature>
<proteinExistence type="predicted"/>
<keyword evidence="1" id="KW-0732">Signal</keyword>
<protein>
    <recommendedName>
        <fullName evidence="4">DUF1795 domain-containing protein</fullName>
    </recommendedName>
</protein>
<evidence type="ECO:0000313" key="3">
    <source>
        <dbReference type="Proteomes" id="UP000248856"/>
    </source>
</evidence>
<dbReference type="Proteomes" id="UP000248856">
    <property type="component" value="Unassembled WGS sequence"/>
</dbReference>
<gene>
    <name evidence="2" type="ORF">AX018_103543</name>
</gene>
<organism evidence="2 3">
    <name type="scientific">Paracidovorax anthurii</name>
    <dbReference type="NCBI Taxonomy" id="78229"/>
    <lineage>
        <taxon>Bacteria</taxon>
        <taxon>Pseudomonadati</taxon>
        <taxon>Pseudomonadota</taxon>
        <taxon>Betaproteobacteria</taxon>
        <taxon>Burkholderiales</taxon>
        <taxon>Comamonadaceae</taxon>
        <taxon>Paracidovorax</taxon>
    </lineage>
</organism>
<evidence type="ECO:0000256" key="1">
    <source>
        <dbReference type="SAM" id="SignalP"/>
    </source>
</evidence>
<comment type="caution">
    <text evidence="2">The sequence shown here is derived from an EMBL/GenBank/DDBJ whole genome shotgun (WGS) entry which is preliminary data.</text>
</comment>
<evidence type="ECO:0008006" key="4">
    <source>
        <dbReference type="Google" id="ProtNLM"/>
    </source>
</evidence>
<accession>A0A328YY29</accession>
<evidence type="ECO:0000313" key="2">
    <source>
        <dbReference type="EMBL" id="RAR77705.1"/>
    </source>
</evidence>
<keyword evidence="3" id="KW-1185">Reference proteome</keyword>
<sequence>MGMKRSLLGTLLGLSSLAAQCAGLAAQPWPPEQPCPGCATLQFGGLEMQFSPSLVGRFFVPTDGQPFVALAPPEQGLPQGPVIQAMEAKALRQRYQRLGIFEKHRLRTPLAFYELLGDTSRQDESLDLVRKAESIADAVSYEKFSKGPLTAIRIRQSDPRLDIAYLFTDRPDIYYMVAGDMPKNLWERLLSTLKSVAVP</sequence>
<feature type="signal peptide" evidence="1">
    <location>
        <begin position="1"/>
        <end position="21"/>
    </location>
</feature>
<name>A0A328YY29_9BURK</name>
<dbReference type="AlphaFoldDB" id="A0A328YY29"/>
<dbReference type="EMBL" id="QLTA01000035">
    <property type="protein sequence ID" value="RAR77705.1"/>
    <property type="molecule type" value="Genomic_DNA"/>
</dbReference>